<dbReference type="EnsemblMetazoa" id="XM_019993863.1">
    <property type="protein sequence ID" value="XP_019849422.1"/>
    <property type="gene ID" value="LOC109580554"/>
</dbReference>
<evidence type="ECO:0000313" key="6">
    <source>
        <dbReference type="EnsemblMetazoa" id="Aqu2.1.44132_001"/>
    </source>
</evidence>
<evidence type="ECO:0000256" key="4">
    <source>
        <dbReference type="SAM" id="MobiDB-lite"/>
    </source>
</evidence>
<reference evidence="6" key="2">
    <citation type="submission" date="2017-05" db="UniProtKB">
        <authorList>
            <consortium name="EnsemblMetazoa"/>
        </authorList>
    </citation>
    <scope>IDENTIFICATION</scope>
</reference>
<feature type="chain" id="PRO_5010859928" evidence="5">
    <location>
        <begin position="21"/>
        <end position="437"/>
    </location>
</feature>
<feature type="signal peptide" evidence="5">
    <location>
        <begin position="1"/>
        <end position="20"/>
    </location>
</feature>
<feature type="compositionally biased region" description="Pro residues" evidence="4">
    <location>
        <begin position="398"/>
        <end position="408"/>
    </location>
</feature>
<evidence type="ECO:0000256" key="1">
    <source>
        <dbReference type="ARBA" id="ARBA00004613"/>
    </source>
</evidence>
<dbReference type="Proteomes" id="UP000007879">
    <property type="component" value="Unassembled WGS sequence"/>
</dbReference>
<feature type="region of interest" description="Disordered" evidence="4">
    <location>
        <begin position="380"/>
        <end position="415"/>
    </location>
</feature>
<dbReference type="Pfam" id="PF03128">
    <property type="entry name" value="CXCXC"/>
    <property type="match status" value="4"/>
</dbReference>
<keyword evidence="2" id="KW-0964">Secreted</keyword>
<keyword evidence="3 5" id="KW-0732">Signal</keyword>
<dbReference type="GO" id="GO:0005576">
    <property type="term" value="C:extracellular region"/>
    <property type="evidence" value="ECO:0007669"/>
    <property type="project" value="UniProtKB-SubCell"/>
</dbReference>
<dbReference type="OMA" id="CPRVASW"/>
<accession>A0A1X7VUW9</accession>
<dbReference type="KEGG" id="aqu:109580554"/>
<dbReference type="InParanoid" id="A0A1X7VUW9"/>
<reference evidence="7" key="1">
    <citation type="journal article" date="2010" name="Nature">
        <title>The Amphimedon queenslandica genome and the evolution of animal complexity.</title>
        <authorList>
            <person name="Srivastava M."/>
            <person name="Simakov O."/>
            <person name="Chapman J."/>
            <person name="Fahey B."/>
            <person name="Gauthier M.E."/>
            <person name="Mitros T."/>
            <person name="Richards G.S."/>
            <person name="Conaco C."/>
            <person name="Dacre M."/>
            <person name="Hellsten U."/>
            <person name="Larroux C."/>
            <person name="Putnam N.H."/>
            <person name="Stanke M."/>
            <person name="Adamska M."/>
            <person name="Darling A."/>
            <person name="Degnan S.M."/>
            <person name="Oakley T.H."/>
            <person name="Plachetzki D.C."/>
            <person name="Zhai Y."/>
            <person name="Adamski M."/>
            <person name="Calcino A."/>
            <person name="Cummins S.F."/>
            <person name="Goodstein D.M."/>
            <person name="Harris C."/>
            <person name="Jackson D.J."/>
            <person name="Leys S.P."/>
            <person name="Shu S."/>
            <person name="Woodcroft B.J."/>
            <person name="Vervoort M."/>
            <person name="Kosik K.S."/>
            <person name="Manning G."/>
            <person name="Degnan B.M."/>
            <person name="Rokhsar D.S."/>
        </authorList>
    </citation>
    <scope>NUCLEOTIDE SEQUENCE [LARGE SCALE GENOMIC DNA]</scope>
</reference>
<dbReference type="OrthoDB" id="9981160at2759"/>
<evidence type="ECO:0000256" key="5">
    <source>
        <dbReference type="SAM" id="SignalP"/>
    </source>
</evidence>
<sequence length="437" mass="47625">MMKCFSCIICLLAITLVVDGIKYRHNYQQPKKGNVLPVPFPLVPAQGPLPLRGPLPGPLPGPRPFPGPFPGPACRRIIQCLPGQVFDERVCRCVCPVRIQQCPGGSTFDQGTCKCRCNAVCNQFQVLNEAACRCDPHNNPPASNCPGLRCFVNQVPNFQTCQCQCRNLVQCRFPQIFNPSTCQCQCPANRACTNLQFVDPNTCQCTCRQDIACPRGQVRDPFSCRCECDRRSCRFPQVLNPDTCQCECSRRFCPSPRFLNPATCQCECSNGQSSCNPQNQRFNPDTCQCECTRVSVTVEVTEPGIPIPGPPAVGPQPPIFIGGGSRTPGGRLRPGTNRFIFGGNGFNGFNTGFNTGFPQAFGNGFQFLGRRKRAALVNERNRRRTSRSPGGGGFIFLPPAPTGPPATSPPSTRTEIRFVSPPCPAGTFLNSATCSCN</sequence>
<evidence type="ECO:0000256" key="2">
    <source>
        <dbReference type="ARBA" id="ARBA00022525"/>
    </source>
</evidence>
<dbReference type="InterPro" id="IPR004153">
    <property type="entry name" value="CXCXC_repeat"/>
</dbReference>
<evidence type="ECO:0000256" key="3">
    <source>
        <dbReference type="ARBA" id="ARBA00022729"/>
    </source>
</evidence>
<organism evidence="6">
    <name type="scientific">Amphimedon queenslandica</name>
    <name type="common">Sponge</name>
    <dbReference type="NCBI Taxonomy" id="400682"/>
    <lineage>
        <taxon>Eukaryota</taxon>
        <taxon>Metazoa</taxon>
        <taxon>Porifera</taxon>
        <taxon>Demospongiae</taxon>
        <taxon>Heteroscleromorpha</taxon>
        <taxon>Haplosclerida</taxon>
        <taxon>Niphatidae</taxon>
        <taxon>Amphimedon</taxon>
    </lineage>
</organism>
<name>A0A1X7VUW9_AMPQE</name>
<proteinExistence type="predicted"/>
<keyword evidence="7" id="KW-1185">Reference proteome</keyword>
<dbReference type="AlphaFoldDB" id="A0A1X7VUW9"/>
<protein>
    <submittedName>
        <fullName evidence="6">Uncharacterized protein</fullName>
    </submittedName>
</protein>
<gene>
    <name evidence="6" type="primary">109580554</name>
</gene>
<dbReference type="EnsemblMetazoa" id="Aqu2.1.44132_001">
    <property type="protein sequence ID" value="Aqu2.1.44132_001"/>
    <property type="gene ID" value="Aqu2.1.44132"/>
</dbReference>
<comment type="subcellular location">
    <subcellularLocation>
        <location evidence="1">Secreted</location>
    </subcellularLocation>
</comment>
<evidence type="ECO:0000313" key="7">
    <source>
        <dbReference type="Proteomes" id="UP000007879"/>
    </source>
</evidence>